<dbReference type="AlphaFoldDB" id="X0RIL3"/>
<comment type="caution">
    <text evidence="1">The sequence shown here is derived from an EMBL/GenBank/DDBJ whole genome shotgun (WGS) entry which is preliminary data.</text>
</comment>
<gene>
    <name evidence="1" type="ORF">S01H1_07367</name>
</gene>
<evidence type="ECO:0008006" key="2">
    <source>
        <dbReference type="Google" id="ProtNLM"/>
    </source>
</evidence>
<protein>
    <recommendedName>
        <fullName evidence="2">Peptidase MA-like domain-containing protein</fullName>
    </recommendedName>
</protein>
<sequence length="134" mass="15614">MKRLYTGIFLVSLIGAAVSPAFAQNPSHLKWREYETEHFKIFYPEGQEFTAYQAAEIAEKVYEPLTNMYGPTDSKVSIVIRDDEDYANGGAYFYDNKVEISATSLDYEFRSYSDWLWNVLTHELTHIYKGEFRP</sequence>
<dbReference type="EMBL" id="BARS01003803">
    <property type="protein sequence ID" value="GAF68603.1"/>
    <property type="molecule type" value="Genomic_DNA"/>
</dbReference>
<feature type="non-terminal residue" evidence="1">
    <location>
        <position position="134"/>
    </location>
</feature>
<proteinExistence type="predicted"/>
<organism evidence="1">
    <name type="scientific">marine sediment metagenome</name>
    <dbReference type="NCBI Taxonomy" id="412755"/>
    <lineage>
        <taxon>unclassified sequences</taxon>
        <taxon>metagenomes</taxon>
        <taxon>ecological metagenomes</taxon>
    </lineage>
</organism>
<reference evidence="1" key="1">
    <citation type="journal article" date="2014" name="Front. Microbiol.">
        <title>High frequency of phylogenetically diverse reductive dehalogenase-homologous genes in deep subseafloor sedimentary metagenomes.</title>
        <authorList>
            <person name="Kawai M."/>
            <person name="Futagami T."/>
            <person name="Toyoda A."/>
            <person name="Takaki Y."/>
            <person name="Nishi S."/>
            <person name="Hori S."/>
            <person name="Arai W."/>
            <person name="Tsubouchi T."/>
            <person name="Morono Y."/>
            <person name="Uchiyama I."/>
            <person name="Ito T."/>
            <person name="Fujiyama A."/>
            <person name="Inagaki F."/>
            <person name="Takami H."/>
        </authorList>
    </citation>
    <scope>NUCLEOTIDE SEQUENCE</scope>
    <source>
        <strain evidence="1">Expedition CK06-06</strain>
    </source>
</reference>
<evidence type="ECO:0000313" key="1">
    <source>
        <dbReference type="EMBL" id="GAF68603.1"/>
    </source>
</evidence>
<name>X0RIL3_9ZZZZ</name>
<accession>X0RIL3</accession>